<name>A0A926KQD1_9BACL</name>
<accession>A0A926KQD1</accession>
<reference evidence="1" key="1">
    <citation type="submission" date="2020-09" db="EMBL/GenBank/DDBJ databases">
        <title>Draft Genome Sequence of Paenibacillus sp. WST5.</title>
        <authorList>
            <person name="Bao Z."/>
        </authorList>
    </citation>
    <scope>NUCLEOTIDE SEQUENCE</scope>
    <source>
        <strain evidence="1">WST5</strain>
    </source>
</reference>
<gene>
    <name evidence="1" type="ORF">ICC18_13965</name>
</gene>
<dbReference type="AlphaFoldDB" id="A0A926KQD1"/>
<keyword evidence="2" id="KW-1185">Reference proteome</keyword>
<sequence length="82" mass="9871">MKEVYRRERAGQMKAIWESFEWLLEEKLISIDNMTRAMMAEMKTVSVPDDMIAEYLPQQFLQLKERIVAEQNARYEKDVKNK</sequence>
<dbReference type="Proteomes" id="UP000650466">
    <property type="component" value="Unassembled WGS sequence"/>
</dbReference>
<evidence type="ECO:0000313" key="1">
    <source>
        <dbReference type="EMBL" id="MBD0381226.1"/>
    </source>
</evidence>
<evidence type="ECO:0000313" key="2">
    <source>
        <dbReference type="Proteomes" id="UP000650466"/>
    </source>
</evidence>
<proteinExistence type="predicted"/>
<dbReference type="EMBL" id="JACVVD010000004">
    <property type="protein sequence ID" value="MBD0381226.1"/>
    <property type="molecule type" value="Genomic_DNA"/>
</dbReference>
<dbReference type="RefSeq" id="WP_188175020.1">
    <property type="nucleotide sequence ID" value="NZ_JACVVD010000004.1"/>
</dbReference>
<organism evidence="1 2">
    <name type="scientific">Paenibacillus sedimenti</name>
    <dbReference type="NCBI Taxonomy" id="2770274"/>
    <lineage>
        <taxon>Bacteria</taxon>
        <taxon>Bacillati</taxon>
        <taxon>Bacillota</taxon>
        <taxon>Bacilli</taxon>
        <taxon>Bacillales</taxon>
        <taxon>Paenibacillaceae</taxon>
        <taxon>Paenibacillus</taxon>
    </lineage>
</organism>
<comment type="caution">
    <text evidence="1">The sequence shown here is derived from an EMBL/GenBank/DDBJ whole genome shotgun (WGS) entry which is preliminary data.</text>
</comment>
<protein>
    <submittedName>
        <fullName evidence="1">Uncharacterized protein</fullName>
    </submittedName>
</protein>